<dbReference type="FunFam" id="1.10.10.10:FF:000001">
    <property type="entry name" value="LysR family transcriptional regulator"/>
    <property type="match status" value="1"/>
</dbReference>
<dbReference type="SUPFAM" id="SSF53850">
    <property type="entry name" value="Periplasmic binding protein-like II"/>
    <property type="match status" value="1"/>
</dbReference>
<evidence type="ECO:0000313" key="7">
    <source>
        <dbReference type="Proteomes" id="UP000479043"/>
    </source>
</evidence>
<dbReference type="PRINTS" id="PR00039">
    <property type="entry name" value="HTHLYSR"/>
</dbReference>
<accession>A0A6L8LMW3</accession>
<feature type="domain" description="HTH lysR-type" evidence="5">
    <location>
        <begin position="103"/>
        <end position="160"/>
    </location>
</feature>
<dbReference type="GO" id="GO:0000976">
    <property type="term" value="F:transcription cis-regulatory region binding"/>
    <property type="evidence" value="ECO:0007669"/>
    <property type="project" value="TreeGrafter"/>
</dbReference>
<feature type="domain" description="HTH lysR-type" evidence="5">
    <location>
        <begin position="6"/>
        <end position="63"/>
    </location>
</feature>
<dbReference type="Gene3D" id="1.10.10.10">
    <property type="entry name" value="Winged helix-like DNA-binding domain superfamily/Winged helix DNA-binding domain"/>
    <property type="match status" value="2"/>
</dbReference>
<dbReference type="Proteomes" id="UP000479043">
    <property type="component" value="Unassembled WGS sequence"/>
</dbReference>
<evidence type="ECO:0000259" key="5">
    <source>
        <dbReference type="PROSITE" id="PS50931"/>
    </source>
</evidence>
<evidence type="ECO:0000256" key="1">
    <source>
        <dbReference type="ARBA" id="ARBA00009437"/>
    </source>
</evidence>
<evidence type="ECO:0000256" key="2">
    <source>
        <dbReference type="ARBA" id="ARBA00023015"/>
    </source>
</evidence>
<keyword evidence="7" id="KW-1185">Reference proteome</keyword>
<dbReference type="PANTHER" id="PTHR30126">
    <property type="entry name" value="HTH-TYPE TRANSCRIPTIONAL REGULATOR"/>
    <property type="match status" value="1"/>
</dbReference>
<proteinExistence type="inferred from homology"/>
<dbReference type="AlphaFoldDB" id="A0A6L8LMW3"/>
<comment type="similarity">
    <text evidence="1">Belongs to the LysR transcriptional regulatory family.</text>
</comment>
<dbReference type="PROSITE" id="PS50931">
    <property type="entry name" value="HTH_LYSR"/>
    <property type="match status" value="2"/>
</dbReference>
<keyword evidence="2" id="KW-0805">Transcription regulation</keyword>
<dbReference type="SUPFAM" id="SSF46785">
    <property type="entry name" value="Winged helix' DNA-binding domain"/>
    <property type="match status" value="2"/>
</dbReference>
<dbReference type="InterPro" id="IPR036388">
    <property type="entry name" value="WH-like_DNA-bd_sf"/>
</dbReference>
<dbReference type="InterPro" id="IPR000847">
    <property type="entry name" value="LysR_HTH_N"/>
</dbReference>
<keyword evidence="4" id="KW-0804">Transcription</keyword>
<evidence type="ECO:0000256" key="4">
    <source>
        <dbReference type="ARBA" id="ARBA00023163"/>
    </source>
</evidence>
<name>A0A6L8LMW3_9RHOB</name>
<dbReference type="RefSeq" id="WP_160975295.1">
    <property type="nucleotide sequence ID" value="NZ_WWEN01000011.1"/>
</dbReference>
<gene>
    <name evidence="6" type="ORF">GR167_18865</name>
</gene>
<reference evidence="6 7" key="1">
    <citation type="submission" date="2020-01" db="EMBL/GenBank/DDBJ databases">
        <authorList>
            <person name="Chen S."/>
        </authorList>
    </citation>
    <scope>NUCLEOTIDE SEQUENCE [LARGE SCALE GENOMIC DNA]</scope>
    <source>
        <strain evidence="6 7">GS-10</strain>
    </source>
</reference>
<sequence length="402" mass="44355">MNGQDFNLRHLRAFVLVCRLGGITAAAEAVHMSQPAITQAIAKLEASLDEKLLVRSSRGMYPTAAGEIFMRRSKRALNILKQGCIEAAARQKGTAPSRFDTKISSTQLRALIAVAAYGNFSVAARAIGISQPSLYRTARDLEKVSGLVLYRKSESGYDPTAAARILIRSAKLAFYELDQALDELSSWGGMHGGRIVIGALPLSRSVLLPRAINMMTQAYPDIDLHVIDGPYDDLLNGLRYGEIDLMLGALRDPPPAEDVEQAPLFDDRLGIFCHPAHPLAKRSDIPLEELTEYPWILPRKGTPTRDQAAAFFRTHGLPEPTRVIETSAIILVRSLLESAGRLTMISQTQVSDEIKLGVMVQLPVEIDDTPRTIGVTQRADWHPTQMQEHFLKLLREVSETLD</sequence>
<dbReference type="PANTHER" id="PTHR30126:SF98">
    <property type="entry name" value="HTH-TYPE TRANSCRIPTIONAL ACTIVATOR BAUR"/>
    <property type="match status" value="1"/>
</dbReference>
<comment type="caution">
    <text evidence="6">The sequence shown here is derived from an EMBL/GenBank/DDBJ whole genome shotgun (WGS) entry which is preliminary data.</text>
</comment>
<dbReference type="InterPro" id="IPR036390">
    <property type="entry name" value="WH_DNA-bd_sf"/>
</dbReference>
<evidence type="ECO:0000256" key="3">
    <source>
        <dbReference type="ARBA" id="ARBA00023125"/>
    </source>
</evidence>
<dbReference type="Pfam" id="PF00126">
    <property type="entry name" value="HTH_1"/>
    <property type="match status" value="2"/>
</dbReference>
<keyword evidence="3" id="KW-0238">DNA-binding</keyword>
<dbReference type="Gene3D" id="3.40.190.10">
    <property type="entry name" value="Periplasmic binding protein-like II"/>
    <property type="match status" value="2"/>
</dbReference>
<evidence type="ECO:0000313" key="6">
    <source>
        <dbReference type="EMBL" id="MYM57387.1"/>
    </source>
</evidence>
<dbReference type="EMBL" id="WWEN01000011">
    <property type="protein sequence ID" value="MYM57387.1"/>
    <property type="molecule type" value="Genomic_DNA"/>
</dbReference>
<protein>
    <submittedName>
        <fullName evidence="6">LysR family transcriptional regulator</fullName>
    </submittedName>
</protein>
<dbReference type="InterPro" id="IPR005119">
    <property type="entry name" value="LysR_subst-bd"/>
</dbReference>
<organism evidence="6 7">
    <name type="scientific">Thalassovita mangrovi</name>
    <dbReference type="NCBI Taxonomy" id="2692236"/>
    <lineage>
        <taxon>Bacteria</taxon>
        <taxon>Pseudomonadati</taxon>
        <taxon>Pseudomonadota</taxon>
        <taxon>Alphaproteobacteria</taxon>
        <taxon>Rhodobacterales</taxon>
        <taxon>Roseobacteraceae</taxon>
        <taxon>Thalassovita</taxon>
    </lineage>
</organism>
<dbReference type="Pfam" id="PF03466">
    <property type="entry name" value="LysR_substrate"/>
    <property type="match status" value="1"/>
</dbReference>
<dbReference type="GO" id="GO:0003700">
    <property type="term" value="F:DNA-binding transcription factor activity"/>
    <property type="evidence" value="ECO:0007669"/>
    <property type="project" value="InterPro"/>
</dbReference>